<feature type="non-terminal residue" evidence="2">
    <location>
        <position position="1"/>
    </location>
</feature>
<dbReference type="AlphaFoldDB" id="A0A5S3WLU7"/>
<dbReference type="InterPro" id="IPR007390">
    <property type="entry name" value="Spore_V_R"/>
</dbReference>
<proteinExistence type="predicted"/>
<sequence>HTNVVYQPPYNSNYYSGINPYALGFNMMTDIRRICENPTDEDKQWFPEYAGSDWLETLHFAMQNFKDE</sequence>
<dbReference type="InterPro" id="IPR056174">
    <property type="entry name" value="SpoVR_N"/>
</dbReference>
<feature type="domain" description="SpoVR protein-like N-terminal" evidence="1">
    <location>
        <begin position="1"/>
        <end position="68"/>
    </location>
</feature>
<organism evidence="2 3">
    <name type="scientific">Pseudoalteromonas rubra</name>
    <dbReference type="NCBI Taxonomy" id="43658"/>
    <lineage>
        <taxon>Bacteria</taxon>
        <taxon>Pseudomonadati</taxon>
        <taxon>Pseudomonadota</taxon>
        <taxon>Gammaproteobacteria</taxon>
        <taxon>Alteromonadales</taxon>
        <taxon>Pseudoalteromonadaceae</taxon>
        <taxon>Pseudoalteromonas</taxon>
    </lineage>
</organism>
<reference evidence="2 3" key="1">
    <citation type="submission" date="2018-01" db="EMBL/GenBank/DDBJ databases">
        <authorList>
            <person name="Paulsen S."/>
            <person name="Gram L.K."/>
        </authorList>
    </citation>
    <scope>NUCLEOTIDE SEQUENCE [LARGE SCALE GENOMIC DNA]</scope>
    <source>
        <strain evidence="2 3">S2599</strain>
    </source>
</reference>
<name>A0A5S3WLU7_9GAMM</name>
<protein>
    <submittedName>
        <fullName evidence="2">SpoVR family protein</fullName>
    </submittedName>
</protein>
<feature type="non-terminal residue" evidence="2">
    <location>
        <position position="68"/>
    </location>
</feature>
<evidence type="ECO:0000313" key="3">
    <source>
        <dbReference type="Proteomes" id="UP000306719"/>
    </source>
</evidence>
<evidence type="ECO:0000313" key="2">
    <source>
        <dbReference type="EMBL" id="TMP27941.1"/>
    </source>
</evidence>
<dbReference type="RefSeq" id="WP_171045755.1">
    <property type="nucleotide sequence ID" value="NZ_PNCJ01000151.1"/>
</dbReference>
<evidence type="ECO:0000259" key="1">
    <source>
        <dbReference type="Pfam" id="PF04293"/>
    </source>
</evidence>
<dbReference type="PANTHER" id="PTHR30029:SF2">
    <property type="entry name" value="STAGE V SPORULATION PROTEIN R"/>
    <property type="match status" value="1"/>
</dbReference>
<comment type="caution">
    <text evidence="2">The sequence shown here is derived from an EMBL/GenBank/DDBJ whole genome shotgun (WGS) entry which is preliminary data.</text>
</comment>
<reference evidence="3" key="2">
    <citation type="submission" date="2019-06" db="EMBL/GenBank/DDBJ databases">
        <title>Co-occurence of chitin degradation, pigmentation and bioactivity in marine Pseudoalteromonas.</title>
        <authorList>
            <person name="Sonnenschein E.C."/>
            <person name="Bech P.K."/>
        </authorList>
    </citation>
    <scope>NUCLEOTIDE SEQUENCE [LARGE SCALE GENOMIC DNA]</scope>
    <source>
        <strain evidence="3">S2599</strain>
    </source>
</reference>
<accession>A0A5S3WLU7</accession>
<dbReference type="PANTHER" id="PTHR30029">
    <property type="entry name" value="STAGE V SPORULATION PROTEIN R"/>
    <property type="match status" value="1"/>
</dbReference>
<dbReference type="EMBL" id="PNCJ01000151">
    <property type="protein sequence ID" value="TMP27941.1"/>
    <property type="molecule type" value="Genomic_DNA"/>
</dbReference>
<dbReference type="Proteomes" id="UP000306719">
    <property type="component" value="Unassembled WGS sequence"/>
</dbReference>
<dbReference type="Pfam" id="PF04293">
    <property type="entry name" value="SpoVR"/>
    <property type="match status" value="1"/>
</dbReference>
<gene>
    <name evidence="2" type="ORF">CWB98_23815</name>
</gene>